<keyword evidence="1" id="KW-0812">Transmembrane</keyword>
<organism evidence="2">
    <name type="scientific">Oscillatoriales cyanobacterium SpSt-418</name>
    <dbReference type="NCBI Taxonomy" id="2282169"/>
    <lineage>
        <taxon>Bacteria</taxon>
        <taxon>Bacillati</taxon>
        <taxon>Cyanobacteriota</taxon>
        <taxon>Cyanophyceae</taxon>
        <taxon>Oscillatoriophycideae</taxon>
        <taxon>Oscillatoriales</taxon>
    </lineage>
</organism>
<proteinExistence type="predicted"/>
<protein>
    <submittedName>
        <fullName evidence="2">Uncharacterized protein</fullName>
    </submittedName>
</protein>
<feature type="transmembrane region" description="Helical" evidence="1">
    <location>
        <begin position="76"/>
        <end position="96"/>
    </location>
</feature>
<comment type="caution">
    <text evidence="2">The sequence shown here is derived from an EMBL/GenBank/DDBJ whole genome shotgun (WGS) entry which is preliminary data.</text>
</comment>
<feature type="transmembrane region" description="Helical" evidence="1">
    <location>
        <begin position="20"/>
        <end position="40"/>
    </location>
</feature>
<keyword evidence="1" id="KW-0472">Membrane</keyword>
<dbReference type="EMBL" id="DSRU01000421">
    <property type="protein sequence ID" value="HFN01577.1"/>
    <property type="molecule type" value="Genomic_DNA"/>
</dbReference>
<keyword evidence="1" id="KW-1133">Transmembrane helix</keyword>
<gene>
    <name evidence="2" type="ORF">ENR64_28305</name>
</gene>
<feature type="transmembrane region" description="Helical" evidence="1">
    <location>
        <begin position="47"/>
        <end position="70"/>
    </location>
</feature>
<sequence length="124" mass="13893">MLSMNFLFDFSRNHCGVICAFLVPANLLFTLGTVSLAIQLRPLSQVYLSAIAATFFALTLLLHDFTWFSIGVVMPPTYILFTLACVCLSLNIWAIAHPASMKQLIKEFMLIGYKNIASLTHRTF</sequence>
<evidence type="ECO:0000256" key="1">
    <source>
        <dbReference type="SAM" id="Phobius"/>
    </source>
</evidence>
<dbReference type="AlphaFoldDB" id="A0A7C3PMI3"/>
<name>A0A7C3PMI3_9CYAN</name>
<accession>A0A7C3PMI3</accession>
<reference evidence="2" key="1">
    <citation type="journal article" date="2020" name="mSystems">
        <title>Genome- and Community-Level Interaction Insights into Carbon Utilization and Element Cycling Functions of Hydrothermarchaeota in Hydrothermal Sediment.</title>
        <authorList>
            <person name="Zhou Z."/>
            <person name="Liu Y."/>
            <person name="Xu W."/>
            <person name="Pan J."/>
            <person name="Luo Z.H."/>
            <person name="Li M."/>
        </authorList>
    </citation>
    <scope>NUCLEOTIDE SEQUENCE [LARGE SCALE GENOMIC DNA]</scope>
    <source>
        <strain evidence="2">SpSt-418</strain>
    </source>
</reference>
<evidence type="ECO:0000313" key="2">
    <source>
        <dbReference type="EMBL" id="HFN01577.1"/>
    </source>
</evidence>